<name>A0A6J8CF53_MYTCO</name>
<evidence type="ECO:0000256" key="1">
    <source>
        <dbReference type="ARBA" id="ARBA00022536"/>
    </source>
</evidence>
<organism evidence="5 6">
    <name type="scientific">Mytilus coruscus</name>
    <name type="common">Sea mussel</name>
    <dbReference type="NCBI Taxonomy" id="42192"/>
    <lineage>
        <taxon>Eukaryota</taxon>
        <taxon>Metazoa</taxon>
        <taxon>Spiralia</taxon>
        <taxon>Lophotrochozoa</taxon>
        <taxon>Mollusca</taxon>
        <taxon>Bivalvia</taxon>
        <taxon>Autobranchia</taxon>
        <taxon>Pteriomorphia</taxon>
        <taxon>Mytilida</taxon>
        <taxon>Mytiloidea</taxon>
        <taxon>Mytilidae</taxon>
        <taxon>Mytilinae</taxon>
        <taxon>Mytilus</taxon>
    </lineage>
</organism>
<keyword evidence="2" id="KW-1133">Transmembrane helix</keyword>
<keyword evidence="2" id="KW-0472">Membrane</keyword>
<dbReference type="GO" id="GO:0005044">
    <property type="term" value="F:scavenger receptor activity"/>
    <property type="evidence" value="ECO:0007669"/>
    <property type="project" value="InterPro"/>
</dbReference>
<keyword evidence="3" id="KW-0732">Signal</keyword>
<dbReference type="OrthoDB" id="6156293at2759"/>
<dbReference type="EMBL" id="CACVKT020005429">
    <property type="protein sequence ID" value="CAC5395128.1"/>
    <property type="molecule type" value="Genomic_DNA"/>
</dbReference>
<dbReference type="PANTHER" id="PTHR24043">
    <property type="entry name" value="SCAVENGER RECEPTOR CLASS F"/>
    <property type="match status" value="1"/>
</dbReference>
<dbReference type="PROSITE" id="PS00022">
    <property type="entry name" value="EGF_1"/>
    <property type="match status" value="1"/>
</dbReference>
<feature type="domain" description="EGF-like" evidence="4">
    <location>
        <begin position="66"/>
        <end position="77"/>
    </location>
</feature>
<dbReference type="Gene3D" id="2.170.300.10">
    <property type="entry name" value="Tie2 ligand-binding domain superfamily"/>
    <property type="match status" value="1"/>
</dbReference>
<protein>
    <recommendedName>
        <fullName evidence="4">EGF-like domain-containing protein</fullName>
    </recommendedName>
</protein>
<sequence length="421" mass="47617">MMPFMFTFSLLCIVLCLLAEIVSQVTSSNPCGDYNDCTKSCDEDLLQHCKDRRYIQGVCKKRTGGCICQPGLTGATCSHRCVPGKYGIACKKMCNCDPSICNNVTGCPSSDYTTTRLIPSSTIETSTVLPTKNLTLDVGINENDKPGFQMSMQIIIIIIVSTVIVIMVVFSLCLIVRKYRLNTSITKHLERAQDNSVAQLLSDGTRTRSGNDYEDIDTRFENTENMQVDSTHEQVPNGYYYVDMNMENDRPSSEPNDQLITIDNYTEIRDADLHQAEEENVQVEGSSQQIVSSYSYIDINLEKEPQHVRRNAQGLTIDNYMEIRDEDLNQAEEVSLTPSYMSPNDITEIPAFFKSDNAYTVVSDLRKFTIGISDVPKIMTKQDEVYNILNRTPKQVKHFDTNYDHVTPNDDLYNDLNFTLK</sequence>
<proteinExistence type="predicted"/>
<feature type="signal peptide" evidence="3">
    <location>
        <begin position="1"/>
        <end position="27"/>
    </location>
</feature>
<gene>
    <name evidence="5" type="ORF">MCOR_29823</name>
</gene>
<dbReference type="InterPro" id="IPR042635">
    <property type="entry name" value="MEGF10/SREC1/2-like"/>
</dbReference>
<evidence type="ECO:0000256" key="3">
    <source>
        <dbReference type="SAM" id="SignalP"/>
    </source>
</evidence>
<feature type="chain" id="PRO_5026902514" description="EGF-like domain-containing protein" evidence="3">
    <location>
        <begin position="28"/>
        <end position="421"/>
    </location>
</feature>
<reference evidence="5 6" key="1">
    <citation type="submission" date="2020-06" db="EMBL/GenBank/DDBJ databases">
        <authorList>
            <person name="Li R."/>
            <person name="Bekaert M."/>
        </authorList>
    </citation>
    <scope>NUCLEOTIDE SEQUENCE [LARGE SCALE GENOMIC DNA]</scope>
    <source>
        <strain evidence="6">wild</strain>
    </source>
</reference>
<dbReference type="PANTHER" id="PTHR24043:SF8">
    <property type="entry name" value="EGF-LIKE DOMAIN-CONTAINING PROTEIN"/>
    <property type="match status" value="1"/>
</dbReference>
<dbReference type="InterPro" id="IPR000742">
    <property type="entry name" value="EGF"/>
</dbReference>
<dbReference type="Proteomes" id="UP000507470">
    <property type="component" value="Unassembled WGS sequence"/>
</dbReference>
<evidence type="ECO:0000259" key="4">
    <source>
        <dbReference type="PROSITE" id="PS00022"/>
    </source>
</evidence>
<evidence type="ECO:0000256" key="2">
    <source>
        <dbReference type="SAM" id="Phobius"/>
    </source>
</evidence>
<keyword evidence="1" id="KW-0245">EGF-like domain</keyword>
<dbReference type="AlphaFoldDB" id="A0A6J8CF53"/>
<accession>A0A6J8CF53</accession>
<evidence type="ECO:0000313" key="5">
    <source>
        <dbReference type="EMBL" id="CAC5395128.1"/>
    </source>
</evidence>
<keyword evidence="6" id="KW-1185">Reference proteome</keyword>
<keyword evidence="2" id="KW-0812">Transmembrane</keyword>
<feature type="transmembrane region" description="Helical" evidence="2">
    <location>
        <begin position="154"/>
        <end position="176"/>
    </location>
</feature>
<evidence type="ECO:0000313" key="6">
    <source>
        <dbReference type="Proteomes" id="UP000507470"/>
    </source>
</evidence>